<evidence type="ECO:0000313" key="11">
    <source>
        <dbReference type="Proteomes" id="UP000219602"/>
    </source>
</evidence>
<evidence type="ECO:0000256" key="3">
    <source>
        <dbReference type="ARBA" id="ARBA00023015"/>
    </source>
</evidence>
<dbReference type="Pfam" id="PF00172">
    <property type="entry name" value="Zn_clus"/>
    <property type="match status" value="1"/>
</dbReference>
<evidence type="ECO:0000256" key="6">
    <source>
        <dbReference type="PROSITE-ProRule" id="PRU00042"/>
    </source>
</evidence>
<protein>
    <recommendedName>
        <fullName evidence="12">Zn(2)-C6 fungal-type domain-containing protein</fullName>
    </recommendedName>
</protein>
<evidence type="ECO:0000256" key="1">
    <source>
        <dbReference type="ARBA" id="ARBA00022723"/>
    </source>
</evidence>
<dbReference type="Gene3D" id="3.30.160.60">
    <property type="entry name" value="Classic Zinc Finger"/>
    <property type="match status" value="1"/>
</dbReference>
<dbReference type="InterPro" id="IPR036236">
    <property type="entry name" value="Znf_C2H2_sf"/>
</dbReference>
<dbReference type="PANTHER" id="PTHR47660">
    <property type="entry name" value="TRANSCRIPTION FACTOR WITH C2H2 AND ZN(2)-CYS(6) DNA BINDING DOMAIN (EUROFUNG)-RELATED-RELATED"/>
    <property type="match status" value="1"/>
</dbReference>
<evidence type="ECO:0000259" key="9">
    <source>
        <dbReference type="PROSITE" id="PS50157"/>
    </source>
</evidence>
<dbReference type="PROSITE" id="PS50157">
    <property type="entry name" value="ZINC_FINGER_C2H2_2"/>
    <property type="match status" value="2"/>
</dbReference>
<dbReference type="InterPro" id="IPR001138">
    <property type="entry name" value="Zn2Cys6_DnaBD"/>
</dbReference>
<dbReference type="SUPFAM" id="SSF57667">
    <property type="entry name" value="beta-beta-alpha zinc fingers"/>
    <property type="match status" value="1"/>
</dbReference>
<keyword evidence="4" id="KW-0804">Transcription</keyword>
<dbReference type="CDD" id="cd00067">
    <property type="entry name" value="GAL4"/>
    <property type="match status" value="1"/>
</dbReference>
<dbReference type="AlphaFoldDB" id="A0A2H3HJY1"/>
<evidence type="ECO:0000256" key="7">
    <source>
        <dbReference type="SAM" id="MobiDB-lite"/>
    </source>
</evidence>
<comment type="caution">
    <text evidence="10">The sequence shown here is derived from an EMBL/GenBank/DDBJ whole genome shotgun (WGS) entry which is preliminary data.</text>
</comment>
<feature type="domain" description="C2H2-type" evidence="9">
    <location>
        <begin position="60"/>
        <end position="87"/>
    </location>
</feature>
<dbReference type="STRING" id="327505.A0A2H3HJY1"/>
<feature type="region of interest" description="Disordered" evidence="7">
    <location>
        <begin position="131"/>
        <end position="156"/>
    </location>
</feature>
<dbReference type="SMART" id="SM00355">
    <property type="entry name" value="ZnF_C2H2"/>
    <property type="match status" value="2"/>
</dbReference>
<feature type="domain" description="C2H2-type" evidence="9">
    <location>
        <begin position="34"/>
        <end position="60"/>
    </location>
</feature>
<dbReference type="InterPro" id="IPR013087">
    <property type="entry name" value="Znf_C2H2_type"/>
</dbReference>
<keyword evidence="1" id="KW-0479">Metal-binding</keyword>
<accession>A0A2H3HJY1</accession>
<dbReference type="Gene3D" id="4.10.240.10">
    <property type="entry name" value="Zn(2)-C6 fungal-type DNA-binding domain"/>
    <property type="match status" value="1"/>
</dbReference>
<gene>
    <name evidence="10" type="ORF">AU210_005495</name>
</gene>
<evidence type="ECO:0000256" key="2">
    <source>
        <dbReference type="ARBA" id="ARBA00022833"/>
    </source>
</evidence>
<reference evidence="10 11" key="2">
    <citation type="journal article" date="2017" name="Sci. Rep.">
        <title>A mobile pathogenicity chromosome in Fusarium oxysporum for infection of multiple cucurbit species.</title>
        <authorList>
            <person name="van Dam P."/>
            <person name="Fokkens L."/>
            <person name="Ayukawa Y."/>
            <person name="van der Gragt M."/>
            <person name="Ter Horst A."/>
            <person name="Brankovics B."/>
            <person name="Houterman P.M."/>
            <person name="Arie T."/>
            <person name="Rep M."/>
        </authorList>
    </citation>
    <scope>NUCLEOTIDE SEQUENCE [LARGE SCALE GENOMIC DNA]</scope>
    <source>
        <strain evidence="10 11">Forc016</strain>
    </source>
</reference>
<keyword evidence="3" id="KW-0805">Transcription regulation</keyword>
<reference evidence="10 11" key="1">
    <citation type="journal article" date="2016" name="Environ. Microbiol.">
        <title>Effector profiles distinguish formae speciales of Fusarium oxysporum.</title>
        <authorList>
            <person name="van Dam P."/>
            <person name="Fokkens L."/>
            <person name="Schmidt S.M."/>
            <person name="Linmans J.H."/>
            <person name="Kistler H.C."/>
            <person name="Ma L.J."/>
            <person name="Rep M."/>
        </authorList>
    </citation>
    <scope>NUCLEOTIDE SEQUENCE [LARGE SCALE GENOMIC DNA]</scope>
    <source>
        <strain evidence="10 11">Forc016</strain>
    </source>
</reference>
<evidence type="ECO:0000259" key="8">
    <source>
        <dbReference type="PROSITE" id="PS50048"/>
    </source>
</evidence>
<name>A0A2H3HJY1_FUSOX</name>
<proteinExistence type="predicted"/>
<feature type="region of interest" description="Disordered" evidence="7">
    <location>
        <begin position="169"/>
        <end position="202"/>
    </location>
</feature>
<dbReference type="InterPro" id="IPR036864">
    <property type="entry name" value="Zn2-C6_fun-type_DNA-bd_sf"/>
</dbReference>
<dbReference type="Pfam" id="PF00096">
    <property type="entry name" value="zf-C2H2"/>
    <property type="match status" value="1"/>
</dbReference>
<feature type="compositionally biased region" description="Low complexity" evidence="7">
    <location>
        <begin position="188"/>
        <end position="202"/>
    </location>
</feature>
<dbReference type="SUPFAM" id="SSF57701">
    <property type="entry name" value="Zn2/Cys6 DNA-binding domain"/>
    <property type="match status" value="1"/>
</dbReference>
<keyword evidence="2" id="KW-0862">Zinc</keyword>
<organism evidence="10 11">
    <name type="scientific">Fusarium oxysporum f. sp. radicis-cucumerinum</name>
    <dbReference type="NCBI Taxonomy" id="327505"/>
    <lineage>
        <taxon>Eukaryota</taxon>
        <taxon>Fungi</taxon>
        <taxon>Dikarya</taxon>
        <taxon>Ascomycota</taxon>
        <taxon>Pezizomycotina</taxon>
        <taxon>Sordariomycetes</taxon>
        <taxon>Hypocreomycetidae</taxon>
        <taxon>Hypocreales</taxon>
        <taxon>Nectriaceae</taxon>
        <taxon>Fusarium</taxon>
        <taxon>Fusarium oxysporum species complex</taxon>
    </lineage>
</organism>
<dbReference type="EMBL" id="MABQ02000003">
    <property type="protein sequence ID" value="PCD42971.1"/>
    <property type="molecule type" value="Genomic_DNA"/>
</dbReference>
<evidence type="ECO:0000256" key="5">
    <source>
        <dbReference type="ARBA" id="ARBA00023242"/>
    </source>
</evidence>
<dbReference type="PROSITE" id="PS00463">
    <property type="entry name" value="ZN2_CY6_FUNGAL_1"/>
    <property type="match status" value="1"/>
</dbReference>
<evidence type="ECO:0000313" key="10">
    <source>
        <dbReference type="EMBL" id="PCD42971.1"/>
    </source>
</evidence>
<evidence type="ECO:0008006" key="12">
    <source>
        <dbReference type="Google" id="ProtNLM"/>
    </source>
</evidence>
<keyword evidence="5" id="KW-0539">Nucleus</keyword>
<evidence type="ECO:0000256" key="4">
    <source>
        <dbReference type="ARBA" id="ARBA00023163"/>
    </source>
</evidence>
<feature type="domain" description="Zn(2)-C6 fungal-type" evidence="8">
    <location>
        <begin position="91"/>
        <end position="122"/>
    </location>
</feature>
<dbReference type="PROSITE" id="PS00028">
    <property type="entry name" value="ZINC_FINGER_C2H2_1"/>
    <property type="match status" value="1"/>
</dbReference>
<dbReference type="PROSITE" id="PS50048">
    <property type="entry name" value="ZN2_CY6_FUNGAL_2"/>
    <property type="match status" value="1"/>
</dbReference>
<feature type="compositionally biased region" description="Basic and acidic residues" evidence="7">
    <location>
        <begin position="133"/>
        <end position="144"/>
    </location>
</feature>
<dbReference type="GO" id="GO:0008270">
    <property type="term" value="F:zinc ion binding"/>
    <property type="evidence" value="ECO:0007669"/>
    <property type="project" value="UniProtKB-KW"/>
</dbReference>
<keyword evidence="6" id="KW-0863">Zinc-finger</keyword>
<dbReference type="Proteomes" id="UP000219602">
    <property type="component" value="Chromosome 4"/>
</dbReference>
<sequence length="588" mass="66813">MSQDMMYGQTGDQVLGNPQQDIEIKSFQAPTARFVCDCGKSYMRKEHLKRHQATHNSQAHQCHICGQSYLRKDVLQRHLTTHQDPSAKPRACEACRANKTKCDGNGVSDCSFCKNKAIACTYSLRRSRMRKGALPEKHDEKPLKDNPPSTAPIGQPVPKARLANIREAMSQSSLAEARSKSYRNALPPSVSSAETASESNSSDSPNYLITILQQLSALPPRSAPLQVKDASDSEKQWLEDNFRSYADHFHHRWHVITAATYEFSEKPFDNAASVIMIGSYFSSKVNRNSVCLSLHRKLVDRYTKLLVNIMESKIIPDTMRRLETYQSILMNIIFALLLDQEEIVAKANSLCDLFIETLRVTGFLNQSYAQEVLQNEFPGSYGPWVGMFTDEWKRLVCNLFKVETRISLNYRQRPRLHYNELKTSLTSPFSVRNCYDMDVFVRRQRCENAGRDIDLSSMIKHPNQFLPNPLLVEDIHLGLCGLTVEVLEHEHTRGISNISANTATNSIRDSVLERLASWLVHIEDITQKLSSDVSNPTEDSLLVNYLAREDEIQALSSARVVVRQRIQDILSDTMTVYHRLQILLSTTN</sequence>
<dbReference type="GO" id="GO:0000981">
    <property type="term" value="F:DNA-binding transcription factor activity, RNA polymerase II-specific"/>
    <property type="evidence" value="ECO:0007669"/>
    <property type="project" value="InterPro"/>
</dbReference>